<dbReference type="KEGG" id="dtm:BJL86_0695"/>
<reference evidence="1 2" key="1">
    <citation type="submission" date="2016-06" db="EMBL/GenBank/DDBJ databases">
        <title>Complete genome sequence of a saline-alkali tolerant type strain Dietzia timorensis ID05-A0528T.</title>
        <authorList>
            <person name="Wu X."/>
        </authorList>
    </citation>
    <scope>NUCLEOTIDE SEQUENCE [LARGE SCALE GENOMIC DNA]</scope>
    <source>
        <strain evidence="1 2">ID05-A0528</strain>
    </source>
</reference>
<dbReference type="Proteomes" id="UP000186104">
    <property type="component" value="Chromosome"/>
</dbReference>
<accession>A0A173LJQ1</accession>
<dbReference type="EMBL" id="CP015961">
    <property type="protein sequence ID" value="ANI91497.1"/>
    <property type="molecule type" value="Genomic_DNA"/>
</dbReference>
<protein>
    <submittedName>
        <fullName evidence="1">Uncharacterized protein</fullName>
    </submittedName>
</protein>
<proteinExistence type="predicted"/>
<keyword evidence="2" id="KW-1185">Reference proteome</keyword>
<organism evidence="1 2">
    <name type="scientific">Dietzia timorensis</name>
    <dbReference type="NCBI Taxonomy" id="499555"/>
    <lineage>
        <taxon>Bacteria</taxon>
        <taxon>Bacillati</taxon>
        <taxon>Actinomycetota</taxon>
        <taxon>Actinomycetes</taxon>
        <taxon>Mycobacteriales</taxon>
        <taxon>Dietziaceae</taxon>
        <taxon>Dietzia</taxon>
    </lineage>
</organism>
<dbReference type="STRING" id="499555.BJL86_0695"/>
<name>A0A173LJQ1_9ACTN</name>
<dbReference type="AlphaFoldDB" id="A0A173LJQ1"/>
<gene>
    <name evidence="1" type="ORF">BJL86_0695</name>
</gene>
<sequence>MCSSSSGSTPEDKVSMPSAYACLMDWRIRGQVASFSSDQRSRIGHVDTAAAGHWTEVCFSLFLRTLTSA</sequence>
<evidence type="ECO:0000313" key="2">
    <source>
        <dbReference type="Proteomes" id="UP000186104"/>
    </source>
</evidence>
<evidence type="ECO:0000313" key="1">
    <source>
        <dbReference type="EMBL" id="ANI91497.1"/>
    </source>
</evidence>